<feature type="region of interest" description="Disordered" evidence="1">
    <location>
        <begin position="128"/>
        <end position="147"/>
    </location>
</feature>
<evidence type="ECO:0000313" key="2">
    <source>
        <dbReference type="EMBL" id="PAV76045.1"/>
    </source>
</evidence>
<sequence length="172" mass="19134">MEVWKKCMAHEGEVWEFKDGGVKLKFGSGKDVYCPGNSPSANTLQPLLFRAGEAGRAWFCRAVGLTSLGGPNQDKVTGRRMRPLMAPTTINADMITKKYLNTNLQTHFVKIIHPFFQNKKKISLKVREPEHENAEQGGERAVDDGHKDTVHRERAALIAGSNCKQIQSLANS</sequence>
<gene>
    <name evidence="2" type="ORF">WR25_02854</name>
</gene>
<proteinExistence type="predicted"/>
<organism evidence="2 3">
    <name type="scientific">Diploscapter pachys</name>
    <dbReference type="NCBI Taxonomy" id="2018661"/>
    <lineage>
        <taxon>Eukaryota</taxon>
        <taxon>Metazoa</taxon>
        <taxon>Ecdysozoa</taxon>
        <taxon>Nematoda</taxon>
        <taxon>Chromadorea</taxon>
        <taxon>Rhabditida</taxon>
        <taxon>Rhabditina</taxon>
        <taxon>Rhabditomorpha</taxon>
        <taxon>Rhabditoidea</taxon>
        <taxon>Rhabditidae</taxon>
        <taxon>Diploscapter</taxon>
    </lineage>
</organism>
<dbReference type="EMBL" id="LIAE01007971">
    <property type="protein sequence ID" value="PAV76045.1"/>
    <property type="molecule type" value="Genomic_DNA"/>
</dbReference>
<comment type="caution">
    <text evidence="2">The sequence shown here is derived from an EMBL/GenBank/DDBJ whole genome shotgun (WGS) entry which is preliminary data.</text>
</comment>
<accession>A0A2A2KQ29</accession>
<dbReference type="Proteomes" id="UP000218231">
    <property type="component" value="Unassembled WGS sequence"/>
</dbReference>
<protein>
    <submittedName>
        <fullName evidence="2">Uncharacterized protein</fullName>
    </submittedName>
</protein>
<dbReference type="AlphaFoldDB" id="A0A2A2KQ29"/>
<reference evidence="2 3" key="1">
    <citation type="journal article" date="2017" name="Curr. Biol.">
        <title>Genome architecture and evolution of a unichromosomal asexual nematode.</title>
        <authorList>
            <person name="Fradin H."/>
            <person name="Zegar C."/>
            <person name="Gutwein M."/>
            <person name="Lucas J."/>
            <person name="Kovtun M."/>
            <person name="Corcoran D."/>
            <person name="Baugh L.R."/>
            <person name="Kiontke K."/>
            <person name="Gunsalus K."/>
            <person name="Fitch D.H."/>
            <person name="Piano F."/>
        </authorList>
    </citation>
    <scope>NUCLEOTIDE SEQUENCE [LARGE SCALE GENOMIC DNA]</scope>
    <source>
        <strain evidence="2">PF1309</strain>
    </source>
</reference>
<name>A0A2A2KQ29_9BILA</name>
<keyword evidence="3" id="KW-1185">Reference proteome</keyword>
<evidence type="ECO:0000313" key="3">
    <source>
        <dbReference type="Proteomes" id="UP000218231"/>
    </source>
</evidence>
<evidence type="ECO:0000256" key="1">
    <source>
        <dbReference type="SAM" id="MobiDB-lite"/>
    </source>
</evidence>